<dbReference type="GO" id="GO:0030288">
    <property type="term" value="C:outer membrane-bounded periplasmic space"/>
    <property type="evidence" value="ECO:0007669"/>
    <property type="project" value="TreeGrafter"/>
</dbReference>
<dbReference type="PROSITE" id="PS51257">
    <property type="entry name" value="PROKAR_LIPOPROTEIN"/>
    <property type="match status" value="1"/>
</dbReference>
<organism evidence="6 8">
    <name type="scientific">Sanguibacteroides justesenii</name>
    <dbReference type="NCBI Taxonomy" id="1547597"/>
    <lineage>
        <taxon>Bacteria</taxon>
        <taxon>Pseudomonadati</taxon>
        <taxon>Bacteroidota</taxon>
        <taxon>Bacteroidia</taxon>
        <taxon>Bacteroidales</taxon>
        <taxon>Porphyromonadaceae</taxon>
        <taxon>Sanguibacteroides</taxon>
    </lineage>
</organism>
<dbReference type="Proteomes" id="UP000031980">
    <property type="component" value="Unassembled WGS sequence"/>
</dbReference>
<evidence type="ECO:0000313" key="8">
    <source>
        <dbReference type="Proteomes" id="UP000031980"/>
    </source>
</evidence>
<dbReference type="PRINTS" id="PR01607">
    <property type="entry name" value="APYRASEFAMLY"/>
</dbReference>
<dbReference type="Pfam" id="PF02872">
    <property type="entry name" value="5_nucleotid_C"/>
    <property type="match status" value="1"/>
</dbReference>
<sequence length="588" mass="67009">MRKIISWFSGILLLLNLLQACSSKPEEARLTIYCTSDVHGSIFNYDLKKGKETSHSLANASTLLKEARAKDSLSVLLLDGGDFLQGQPSIYYYNFIDTITPHIQAQVMNYLKYDAAAVGNHDIEAGHPVYDRIKKEFRFPWLSANLIDSQTGKPYFTPYVIVERQGIKIAILGMTTPNIPQWLPEHLWQGIEFEDMIESSKKWIDILRKQEKPDMVIGLFHSGYDYTYGGANEKTLKNENASKLVAQQVDGFDIVIFGHDHTEKQEELTNDFGHKVLLMDPKSHGTYLGKIVVSLKREGDRYRKSYRSELIDLDKVTTDKDYISTFTPAIDKAKSYIDTELGTFKSPLSGRDAMFGPSAFIDFINEAQLAESGAEISFASILSRDAYIKAGIITMKDMFNLYAYENSLYTMRLSGEEIRKYLEYAAAMQFNTMQSPKDHLLNFKKDAEGEILTNKKGYPFLQNDFFNFSAAAGIKYTVDVSKEPGHRVTILSMTDGTPFYPEHMYKVAVNSYQGNGGGGHLTRGAGIPKAELTKRIIDVREKDIRYYIAEYIKRQKVLDPQPRNEWKVIPEKWYKKGKAQDYKLLYNK</sequence>
<dbReference type="PANTHER" id="PTHR11575:SF6">
    <property type="entry name" value="2',3'-CYCLIC-NUCLEOTIDE 2'-PHOSPHODIESTERASE_3'-NUCLEOTIDASE"/>
    <property type="match status" value="1"/>
</dbReference>
<feature type="chain" id="PRO_5005111338" evidence="2">
    <location>
        <begin position="21"/>
        <end position="588"/>
    </location>
</feature>
<gene>
    <name evidence="6" type="ORF">BA92_07355</name>
    <name evidence="5" type="ORF">IE90_12955</name>
</gene>
<dbReference type="Gene3D" id="3.60.21.10">
    <property type="match status" value="1"/>
</dbReference>
<name>A0A0C3REE1_9PORP</name>
<keyword evidence="1 2" id="KW-0732">Signal</keyword>
<dbReference type="Pfam" id="PF00149">
    <property type="entry name" value="Metallophos"/>
    <property type="match status" value="1"/>
</dbReference>
<protein>
    <submittedName>
        <fullName evidence="6">2', 3'-cyclic nucleotide 2'-phosphodiesterase</fullName>
    </submittedName>
</protein>
<keyword evidence="8" id="KW-1185">Reference proteome</keyword>
<dbReference type="InterPro" id="IPR008334">
    <property type="entry name" value="5'-Nucleotdase_C"/>
</dbReference>
<reference evidence="5 7" key="2">
    <citation type="submission" date="2014-07" db="EMBL/GenBank/DDBJ databases">
        <title>Porphyromonadaceae bacterium OUH 334697 = ATCC BAA-2682 = DSM 28341 draft genome.</title>
        <authorList>
            <person name="Sydenham T.V."/>
            <person name="Hasman H."/>
            <person name="Justesen U.S."/>
        </authorList>
    </citation>
    <scope>NUCLEOTIDE SEQUENCE [LARGE SCALE GENOMIC DNA]</scope>
    <source>
        <strain evidence="5 7">OUH 334697</strain>
    </source>
</reference>
<dbReference type="EMBL" id="JPIT01000032">
    <property type="protein sequence ID" value="KIO43116.1"/>
    <property type="molecule type" value="Genomic_DNA"/>
</dbReference>
<dbReference type="AlphaFoldDB" id="A0A0C3REE1"/>
<dbReference type="SUPFAM" id="SSF55816">
    <property type="entry name" value="5'-nucleotidase (syn. UDP-sugar hydrolase), C-terminal domain"/>
    <property type="match status" value="1"/>
</dbReference>
<comment type="similarity">
    <text evidence="2">Belongs to the 5'-nucleotidase family.</text>
</comment>
<dbReference type="InterPro" id="IPR036907">
    <property type="entry name" value="5'-Nucleotdase_C_sf"/>
</dbReference>
<feature type="domain" description="5'-Nucleotidase C-terminal" evidence="4">
    <location>
        <begin position="343"/>
        <end position="519"/>
    </location>
</feature>
<evidence type="ECO:0000313" key="6">
    <source>
        <dbReference type="EMBL" id="KIO44831.1"/>
    </source>
</evidence>
<reference evidence="6 8" key="1">
    <citation type="submission" date="2014-07" db="EMBL/GenBank/DDBJ databases">
        <title>Porphyromonadaceae bacterium OUH 308042 = ATCC BAA-2681 = DSM 28342 draft genome.</title>
        <authorList>
            <person name="Sydenham T.V."/>
            <person name="Hasman H."/>
            <person name="Justensen U.S."/>
        </authorList>
    </citation>
    <scope>NUCLEOTIDE SEQUENCE [LARGE SCALE GENOMIC DNA]</scope>
    <source>
        <strain evidence="6 8">OUH 308042</strain>
    </source>
</reference>
<dbReference type="EMBL" id="JPIU01000038">
    <property type="protein sequence ID" value="KIO44831.1"/>
    <property type="molecule type" value="Genomic_DNA"/>
</dbReference>
<dbReference type="Proteomes" id="UP000031937">
    <property type="component" value="Unassembled WGS sequence"/>
</dbReference>
<dbReference type="SUPFAM" id="SSF56300">
    <property type="entry name" value="Metallo-dependent phosphatases"/>
    <property type="match status" value="1"/>
</dbReference>
<dbReference type="GO" id="GO:0009166">
    <property type="term" value="P:nucleotide catabolic process"/>
    <property type="evidence" value="ECO:0007669"/>
    <property type="project" value="InterPro"/>
</dbReference>
<keyword evidence="2" id="KW-0547">Nucleotide-binding</keyword>
<evidence type="ECO:0000259" key="4">
    <source>
        <dbReference type="Pfam" id="PF02872"/>
    </source>
</evidence>
<dbReference type="Gene3D" id="3.90.780.10">
    <property type="entry name" value="5'-Nucleotidase, C-terminal domain"/>
    <property type="match status" value="1"/>
</dbReference>
<evidence type="ECO:0000259" key="3">
    <source>
        <dbReference type="Pfam" id="PF00149"/>
    </source>
</evidence>
<dbReference type="InterPro" id="IPR004843">
    <property type="entry name" value="Calcineurin-like_PHP"/>
</dbReference>
<feature type="domain" description="Calcineurin-like phosphoesterase" evidence="3">
    <location>
        <begin position="31"/>
        <end position="262"/>
    </location>
</feature>
<keyword evidence="2" id="KW-0378">Hydrolase</keyword>
<feature type="signal peptide" evidence="2">
    <location>
        <begin position="1"/>
        <end position="20"/>
    </location>
</feature>
<evidence type="ECO:0000256" key="2">
    <source>
        <dbReference type="RuleBase" id="RU362119"/>
    </source>
</evidence>
<accession>A0A0C3REE1</accession>
<comment type="caution">
    <text evidence="6">The sequence shown here is derived from an EMBL/GenBank/DDBJ whole genome shotgun (WGS) entry which is preliminary data.</text>
</comment>
<dbReference type="InterPro" id="IPR006179">
    <property type="entry name" value="5_nucleotidase/apyrase"/>
</dbReference>
<dbReference type="PANTHER" id="PTHR11575">
    <property type="entry name" value="5'-NUCLEOTIDASE-RELATED"/>
    <property type="match status" value="1"/>
</dbReference>
<dbReference type="RefSeq" id="WP_041504238.1">
    <property type="nucleotide sequence ID" value="NZ_JPIT01000032.1"/>
</dbReference>
<dbReference type="GO" id="GO:0016787">
    <property type="term" value="F:hydrolase activity"/>
    <property type="evidence" value="ECO:0007669"/>
    <property type="project" value="UniProtKB-KW"/>
</dbReference>
<evidence type="ECO:0000256" key="1">
    <source>
        <dbReference type="ARBA" id="ARBA00022729"/>
    </source>
</evidence>
<proteinExistence type="inferred from homology"/>
<dbReference type="InterPro" id="IPR029052">
    <property type="entry name" value="Metallo-depent_PP-like"/>
</dbReference>
<dbReference type="GO" id="GO:0000166">
    <property type="term" value="F:nucleotide binding"/>
    <property type="evidence" value="ECO:0007669"/>
    <property type="project" value="UniProtKB-KW"/>
</dbReference>
<evidence type="ECO:0000313" key="5">
    <source>
        <dbReference type="EMBL" id="KIO43116.1"/>
    </source>
</evidence>
<evidence type="ECO:0000313" key="7">
    <source>
        <dbReference type="Proteomes" id="UP000031937"/>
    </source>
</evidence>